<evidence type="ECO:0000256" key="3">
    <source>
        <dbReference type="ARBA" id="ARBA00022553"/>
    </source>
</evidence>
<keyword evidence="3" id="KW-0597">Phosphoprotein</keyword>
<evidence type="ECO:0000256" key="9">
    <source>
        <dbReference type="ARBA" id="ARBA00059283"/>
    </source>
</evidence>
<dbReference type="InterPro" id="IPR046938">
    <property type="entry name" value="DNA_clamp_sf"/>
</dbReference>
<dbReference type="Pfam" id="PF04139">
    <property type="entry name" value="Rad9"/>
    <property type="match status" value="1"/>
</dbReference>
<dbReference type="GO" id="GO:0006281">
    <property type="term" value="P:DNA repair"/>
    <property type="evidence" value="ECO:0007669"/>
    <property type="project" value="TreeGrafter"/>
</dbReference>
<reference evidence="14" key="1">
    <citation type="submission" date="2017-02" db="UniProtKB">
        <authorList>
            <consortium name="WormBaseParasite"/>
        </authorList>
    </citation>
    <scope>IDENTIFICATION</scope>
</reference>
<evidence type="ECO:0000256" key="7">
    <source>
        <dbReference type="ARBA" id="ARBA00022839"/>
    </source>
</evidence>
<dbReference type="PANTHER" id="PTHR15237">
    <property type="entry name" value="DNA REPAIR PROTEIN RAD9"/>
    <property type="match status" value="1"/>
</dbReference>
<dbReference type="WBParaSite" id="HNAJ_0000761401-mRNA-1">
    <property type="protein sequence ID" value="HNAJ_0000761401-mRNA-1"/>
    <property type="gene ID" value="HNAJ_0000761401"/>
</dbReference>
<keyword evidence="13" id="KW-1185">Reference proteome</keyword>
<evidence type="ECO:0000256" key="2">
    <source>
        <dbReference type="ARBA" id="ARBA00008494"/>
    </source>
</evidence>
<keyword evidence="5" id="KW-0227">DNA damage</keyword>
<evidence type="ECO:0000256" key="4">
    <source>
        <dbReference type="ARBA" id="ARBA00022722"/>
    </source>
</evidence>
<evidence type="ECO:0000256" key="1">
    <source>
        <dbReference type="ARBA" id="ARBA00004123"/>
    </source>
</evidence>
<protein>
    <recommendedName>
        <fullName evidence="10">Cell cycle checkpoint control protein RAD9A</fullName>
    </recommendedName>
    <alternativeName>
        <fullName evidence="11">DNA repair exonuclease rad9 homolog A</fullName>
    </alternativeName>
</protein>
<comment type="function">
    <text evidence="9">Component of the 9-1-1 cell-cycle checkpoint response complex that plays a major role in DNA repair. The 9-1-1 complex is recruited to DNA lesion upon damage by the RAD17-replication factor C (RFC) clamp loader complex. Acts then as a sliding clamp platform on DNA for several proteins involved in long-patch base excision repair (LP-BER). The 9-1-1 complex stimulates DNA polymerase beta (POLB) activity by increasing its affinity for the 3'-OH end of the primer-template and stabilizes POLB to those sites where LP-BER proceeds; endonuclease FEN1 cleavage activity on substrates with double, nick, or gap flaps of distinct sequences and lengths; and DNA ligase I (LIG1) on long-patch base excision repair substrates. The 9-1-1 complex is necessary for the recruitment of RHNO1 to sites of double-stranded breaks (DSB) occurring during the S phase. RAD9A possesses 3'-&gt;5' double stranded DNA exonuclease activity.</text>
</comment>
<dbReference type="PANTHER" id="PTHR15237:SF0">
    <property type="entry name" value="CELL CYCLE CHECKPOINT CONTROL PROTEIN"/>
    <property type="match status" value="1"/>
</dbReference>
<dbReference type="Proteomes" id="UP000278807">
    <property type="component" value="Unassembled WGS sequence"/>
</dbReference>
<dbReference type="STRING" id="102285.A0A0R3TKC2"/>
<comment type="similarity">
    <text evidence="2">Belongs to the rad9 family.</text>
</comment>
<dbReference type="GO" id="GO:0004527">
    <property type="term" value="F:exonuclease activity"/>
    <property type="evidence" value="ECO:0007669"/>
    <property type="project" value="UniProtKB-KW"/>
</dbReference>
<evidence type="ECO:0000313" key="12">
    <source>
        <dbReference type="EMBL" id="VDO03470.1"/>
    </source>
</evidence>
<dbReference type="SUPFAM" id="SSF55979">
    <property type="entry name" value="DNA clamp"/>
    <property type="match status" value="1"/>
</dbReference>
<dbReference type="GO" id="GO:0030896">
    <property type="term" value="C:checkpoint clamp complex"/>
    <property type="evidence" value="ECO:0007669"/>
    <property type="project" value="InterPro"/>
</dbReference>
<keyword evidence="4" id="KW-0540">Nuclease</keyword>
<proteinExistence type="inferred from homology"/>
<organism evidence="14">
    <name type="scientific">Rodentolepis nana</name>
    <name type="common">Dwarf tapeworm</name>
    <name type="synonym">Hymenolepis nana</name>
    <dbReference type="NCBI Taxonomy" id="102285"/>
    <lineage>
        <taxon>Eukaryota</taxon>
        <taxon>Metazoa</taxon>
        <taxon>Spiralia</taxon>
        <taxon>Lophotrochozoa</taxon>
        <taxon>Platyhelminthes</taxon>
        <taxon>Cestoda</taxon>
        <taxon>Eucestoda</taxon>
        <taxon>Cyclophyllidea</taxon>
        <taxon>Hymenolepididae</taxon>
        <taxon>Rodentolepis</taxon>
    </lineage>
</organism>
<evidence type="ECO:0000313" key="13">
    <source>
        <dbReference type="Proteomes" id="UP000278807"/>
    </source>
</evidence>
<dbReference type="Gene3D" id="3.70.10.10">
    <property type="match status" value="1"/>
</dbReference>
<dbReference type="OrthoDB" id="60092at2759"/>
<dbReference type="AlphaFoldDB" id="A0A0R3TKC2"/>
<evidence type="ECO:0000256" key="8">
    <source>
        <dbReference type="ARBA" id="ARBA00023242"/>
    </source>
</evidence>
<dbReference type="InterPro" id="IPR007268">
    <property type="entry name" value="Rad9/Ddc1"/>
</dbReference>
<gene>
    <name evidence="12" type="ORF">HNAJ_LOCUS7610</name>
</gene>
<dbReference type="FunFam" id="3.70.10.10:FF:000005">
    <property type="entry name" value="Cell cycle checkpoint control protein"/>
    <property type="match status" value="1"/>
</dbReference>
<dbReference type="GO" id="GO:0000076">
    <property type="term" value="P:DNA replication checkpoint signaling"/>
    <property type="evidence" value="ECO:0007669"/>
    <property type="project" value="TreeGrafter"/>
</dbReference>
<accession>A0A0R3TKC2</accession>
<reference evidence="12 13" key="2">
    <citation type="submission" date="2018-11" db="EMBL/GenBank/DDBJ databases">
        <authorList>
            <consortium name="Pathogen Informatics"/>
        </authorList>
    </citation>
    <scope>NUCLEOTIDE SEQUENCE [LARGE SCALE GENOMIC DNA]</scope>
</reference>
<keyword evidence="7" id="KW-0269">Exonuclease</keyword>
<name>A0A0R3TKC2_RODNA</name>
<evidence type="ECO:0000256" key="6">
    <source>
        <dbReference type="ARBA" id="ARBA00022801"/>
    </source>
</evidence>
<evidence type="ECO:0000256" key="10">
    <source>
        <dbReference type="ARBA" id="ARBA00069752"/>
    </source>
</evidence>
<dbReference type="GO" id="GO:0031573">
    <property type="term" value="P:mitotic intra-S DNA damage checkpoint signaling"/>
    <property type="evidence" value="ECO:0007669"/>
    <property type="project" value="TreeGrafter"/>
</dbReference>
<evidence type="ECO:0000256" key="5">
    <source>
        <dbReference type="ARBA" id="ARBA00022763"/>
    </source>
</evidence>
<comment type="subcellular location">
    <subcellularLocation>
        <location evidence="1">Nucleus</location>
    </subcellularLocation>
</comment>
<keyword evidence="6" id="KW-0378">Hydrolase</keyword>
<sequence length="458" mass="50998">MKFSLLLTELKVFTRAINSLGKLGDDIFFECSSDEANYLLSLRCVNSTRSAFAVVSFSGKFFEKNFRLTDSDVRFKLNTKTCCKVFKQTMAWDKTLHRCKIRLDNEQNRLVVQFFQRYGIVKTYNLPIIECESLEAIYDIENSTCQIAMSSKVAGEIMQNFRQNQTEVTISMQIGECIFRNYVEQSDVASVNTHIPVPITEFEAYRLTEEYDITFCQKDFRAAILFGESVNALLVLNCSQPGNPMILTFTDEKNYKANFVLSTLPLPYVPKRVPLNSTMRPTGSALPISSVSFLNLNESHRSANGTTGLDTMTAPTQILPPSSPNLSSTMITANTPVPVREFEEAKPPAKKARSVLFASFMGGESTVDSFFHNPPPPQKPERLYKDAFENSDHDDSTMVDVLSTHEGAAGSARVTARLASDVRTAAVSGWNIAENLRATATTRMTGATLLVPDSDDES</sequence>
<dbReference type="EMBL" id="UZAE01012088">
    <property type="protein sequence ID" value="VDO03470.1"/>
    <property type="molecule type" value="Genomic_DNA"/>
</dbReference>
<keyword evidence="8" id="KW-0539">Nucleus</keyword>
<dbReference type="GO" id="GO:0071479">
    <property type="term" value="P:cellular response to ionizing radiation"/>
    <property type="evidence" value="ECO:0007669"/>
    <property type="project" value="TreeGrafter"/>
</dbReference>
<evidence type="ECO:0000313" key="14">
    <source>
        <dbReference type="WBParaSite" id="HNAJ_0000761401-mRNA-1"/>
    </source>
</evidence>
<evidence type="ECO:0000256" key="11">
    <source>
        <dbReference type="ARBA" id="ARBA00079896"/>
    </source>
</evidence>